<keyword evidence="3" id="KW-0804">Transcription</keyword>
<feature type="chain" id="PRO_5046986624" evidence="4">
    <location>
        <begin position="29"/>
        <end position="337"/>
    </location>
</feature>
<evidence type="ECO:0000313" key="7">
    <source>
        <dbReference type="Proteomes" id="UP001549036"/>
    </source>
</evidence>
<organism evidence="6 7">
    <name type="scientific">Mesorhizobium shonense</name>
    <dbReference type="NCBI Taxonomy" id="1209948"/>
    <lineage>
        <taxon>Bacteria</taxon>
        <taxon>Pseudomonadati</taxon>
        <taxon>Pseudomonadota</taxon>
        <taxon>Alphaproteobacteria</taxon>
        <taxon>Hyphomicrobiales</taxon>
        <taxon>Phyllobacteriaceae</taxon>
        <taxon>Mesorhizobium</taxon>
    </lineage>
</organism>
<keyword evidence="1" id="KW-0805">Transcription regulation</keyword>
<dbReference type="PANTHER" id="PTHR43130">
    <property type="entry name" value="ARAC-FAMILY TRANSCRIPTIONAL REGULATOR"/>
    <property type="match status" value="1"/>
</dbReference>
<dbReference type="EMBL" id="JBEPLM010000026">
    <property type="protein sequence ID" value="MET3597568.1"/>
    <property type="molecule type" value="Genomic_DNA"/>
</dbReference>
<feature type="domain" description="HTH araC/xylS-type" evidence="5">
    <location>
        <begin position="219"/>
        <end position="317"/>
    </location>
</feature>
<dbReference type="InterPro" id="IPR009057">
    <property type="entry name" value="Homeodomain-like_sf"/>
</dbReference>
<dbReference type="PROSITE" id="PS01124">
    <property type="entry name" value="HTH_ARAC_FAMILY_2"/>
    <property type="match status" value="1"/>
</dbReference>
<comment type="caution">
    <text evidence="6">The sequence shown here is derived from an EMBL/GenBank/DDBJ whole genome shotgun (WGS) entry which is preliminary data.</text>
</comment>
<evidence type="ECO:0000256" key="2">
    <source>
        <dbReference type="ARBA" id="ARBA00023125"/>
    </source>
</evidence>
<dbReference type="InterPro" id="IPR018060">
    <property type="entry name" value="HTH_AraC"/>
</dbReference>
<keyword evidence="7" id="KW-1185">Reference proteome</keyword>
<dbReference type="SUPFAM" id="SSF52317">
    <property type="entry name" value="Class I glutamine amidotransferase-like"/>
    <property type="match status" value="1"/>
</dbReference>
<dbReference type="Gene3D" id="1.10.10.60">
    <property type="entry name" value="Homeodomain-like"/>
    <property type="match status" value="1"/>
</dbReference>
<proteinExistence type="predicted"/>
<accession>A0ABV2I3Y3</accession>
<dbReference type="PROSITE" id="PS00041">
    <property type="entry name" value="HTH_ARAC_FAMILY_1"/>
    <property type="match status" value="1"/>
</dbReference>
<feature type="signal peptide" evidence="4">
    <location>
        <begin position="1"/>
        <end position="28"/>
    </location>
</feature>
<dbReference type="Gene3D" id="3.40.50.880">
    <property type="match status" value="1"/>
</dbReference>
<dbReference type="SMART" id="SM00342">
    <property type="entry name" value="HTH_ARAC"/>
    <property type="match status" value="1"/>
</dbReference>
<sequence length="337" mass="36359">MSQQNSRLTQNIGFLLLPGFALMSFASATEPLRAANLLAGRSLYDVETLSSDGTAVESSSGAIVPCRRMGLSRFDIIFVCAGGNPSKLGSPALYTALRQFARGGGRIGGISGGPYVLAAAGLLDGRDFTIHWEHAAALKEAFPHLNPRQARFVLDGNRITCGGGVAPLDMMHALIADRMGGDFARRVTDWYLHTAVAEPTAPQRASSAERFGVNHPVLLNILAKIEAAIEQPMDRAQIAAYAGVSTRNLDRLFAEHLKAGYTEVCRNLRLAHARRLLQQTPLSVSEIAFATGFSSAGHFSRCYSDFFGKSPLKDRRSCRRGAVSSIPYRPVSERPPA</sequence>
<evidence type="ECO:0000256" key="4">
    <source>
        <dbReference type="SAM" id="SignalP"/>
    </source>
</evidence>
<dbReference type="RefSeq" id="WP_354417958.1">
    <property type="nucleotide sequence ID" value="NZ_JBEPLM010000026.1"/>
</dbReference>
<evidence type="ECO:0000259" key="5">
    <source>
        <dbReference type="PROSITE" id="PS01124"/>
    </source>
</evidence>
<dbReference type="SUPFAM" id="SSF46689">
    <property type="entry name" value="Homeodomain-like"/>
    <property type="match status" value="1"/>
</dbReference>
<protein>
    <submittedName>
        <fullName evidence="6">Transcriptional regulator GlxA family with amidase domain</fullName>
    </submittedName>
</protein>
<evidence type="ECO:0000256" key="3">
    <source>
        <dbReference type="ARBA" id="ARBA00023163"/>
    </source>
</evidence>
<evidence type="ECO:0000313" key="6">
    <source>
        <dbReference type="EMBL" id="MET3597568.1"/>
    </source>
</evidence>
<evidence type="ECO:0000256" key="1">
    <source>
        <dbReference type="ARBA" id="ARBA00023015"/>
    </source>
</evidence>
<dbReference type="InterPro" id="IPR029062">
    <property type="entry name" value="Class_I_gatase-like"/>
</dbReference>
<dbReference type="InterPro" id="IPR002818">
    <property type="entry name" value="DJ-1/PfpI"/>
</dbReference>
<dbReference type="Proteomes" id="UP001549036">
    <property type="component" value="Unassembled WGS sequence"/>
</dbReference>
<keyword evidence="2" id="KW-0238">DNA-binding</keyword>
<dbReference type="InterPro" id="IPR052158">
    <property type="entry name" value="INH-QAR"/>
</dbReference>
<name>A0ABV2I3Y3_9HYPH</name>
<dbReference type="Pfam" id="PF12833">
    <property type="entry name" value="HTH_18"/>
    <property type="match status" value="1"/>
</dbReference>
<keyword evidence="4" id="KW-0732">Signal</keyword>
<dbReference type="Pfam" id="PF01965">
    <property type="entry name" value="DJ-1_PfpI"/>
    <property type="match status" value="1"/>
</dbReference>
<dbReference type="PANTHER" id="PTHR43130:SF3">
    <property type="entry name" value="HTH-TYPE TRANSCRIPTIONAL REGULATOR RV1931C"/>
    <property type="match status" value="1"/>
</dbReference>
<reference evidence="6 7" key="1">
    <citation type="submission" date="2024-06" db="EMBL/GenBank/DDBJ databases">
        <title>Genomic Encyclopedia of Type Strains, Phase IV (KMG-IV): sequencing the most valuable type-strain genomes for metagenomic binning, comparative biology and taxonomic classification.</title>
        <authorList>
            <person name="Goeker M."/>
        </authorList>
    </citation>
    <scope>NUCLEOTIDE SEQUENCE [LARGE SCALE GENOMIC DNA]</scope>
    <source>
        <strain evidence="6 7">DSM 29846</strain>
    </source>
</reference>
<dbReference type="InterPro" id="IPR018062">
    <property type="entry name" value="HTH_AraC-typ_CS"/>
</dbReference>
<dbReference type="CDD" id="cd03136">
    <property type="entry name" value="GATase1_AraC_ArgR_like"/>
    <property type="match status" value="1"/>
</dbReference>
<gene>
    <name evidence="6" type="ORF">ABID26_006994</name>
</gene>